<dbReference type="Pfam" id="PF15778">
    <property type="entry name" value="UNC80_N"/>
    <property type="match status" value="1"/>
</dbReference>
<feature type="compositionally biased region" description="Basic and acidic residues" evidence="1">
    <location>
        <begin position="410"/>
        <end position="419"/>
    </location>
</feature>
<feature type="region of interest" description="Disordered" evidence="1">
    <location>
        <begin position="260"/>
        <end position="291"/>
    </location>
</feature>
<dbReference type="GO" id="GO:0034703">
    <property type="term" value="C:cation channel complex"/>
    <property type="evidence" value="ECO:0007669"/>
    <property type="project" value="TreeGrafter"/>
</dbReference>
<feature type="region of interest" description="Disordered" evidence="1">
    <location>
        <begin position="2950"/>
        <end position="3103"/>
    </location>
</feature>
<dbReference type="PANTHER" id="PTHR31781:SF1">
    <property type="entry name" value="PROTEIN UNC-80 HOMOLOG"/>
    <property type="match status" value="1"/>
</dbReference>
<feature type="compositionally biased region" description="Pro residues" evidence="1">
    <location>
        <begin position="3081"/>
        <end position="3098"/>
    </location>
</feature>
<feature type="compositionally biased region" description="Basic and acidic residues" evidence="1">
    <location>
        <begin position="2950"/>
        <end position="2961"/>
    </location>
</feature>
<sequence length="3231" mass="362527">MDSSGQAVPIPIQIFLWQQTSPFTRPKLGKLHEASCMFCQNAPGHHELKEACKAFEKVLVQNLQFGLSPSLTEAINAIPRWRLVQAAFPHILHCTASLLHNRKDTNLQNLGAAESKLLYILHWIILDAAEECADADFDKGNYQSLPFYYLFPISSITLFVYLLAPLCHQIKEGDLQTFRLENGVKLWHPLWEYRHPDARCFTALCKPKPNSWPTGSKSRRVYMHQESLPFVGRKTPTGELFVGTESPPSQTASMFFDHPTSGKTSDDEGWVSSPKDPNFPETIPEESSSTEEEHVVIFRLPSLAESDGVKESQIYSAHDASIFHSRENRYAKSPSDLPSDSHMKRLSGRQSSVDKDSMMSTRTCAVEASAAATLLDVAVMRCLFIPQWPEEGVYWALQFLYHRLRDVVDTKKQEPEPRKRSNSMPAPPTPMPFIEETKIEKDCIEVPLPKDVYLKSEAPISFTQKEHNHTRRASEKFKKCMKMVDLKAFVGTKLLSKSEKALENIGQGEPRSKVLYTQDYHRSLDTNDVHLATGFSSSRFLDPLKTNLFKGKSMPSLSCLIDDSAHSGLGYVGENRRDWCMESSPHPIITVTEHTPAPSPDYVKHKVNLLFLHRLPGQGSTDSPLDFRKGLRRSKTDSQINYSFDGAPEAPGSSHYITSDGDIDISVVVKGIQSVVMREHTICSLRVCEGILNVIEVVLGMCEEGDTSTFTCFLTSLTSVIKHLGCPHGCGDSQRGPPADFLRSQVHTLLSRLHKASSKLFAKYFRQFVDGQSITETVDFFHSYTGFCVDPSSLLSPLNQKRSGVTRSPDSGCNQGTFGPFNTPPVATGVEGHIFSYVFKRLITKLVQASKDIKSQENMSLYCDIRQLMSYAKEVHSNVLKRVAMSGLIDTALKPHRKLSNLQTTRVIRHIPQNEQHEGIDQGNYVIDERDARKSLFKKRSTSSTCASVLEAEGGDEIQSPMGNMRKKHHILTPRHSSRNLTHLTKPSRFHIGGLVNWFRKDYKRGESIDSNASLDICNSEGALVHHAAQLHHSYSKTSQKSTSSVSNTLQRAKRRMEDQFNKFGFGRRNKKDGSVEETQGSYLSRRNSIELAEGRSRDCEVVILKTRRLVEKNVLLSGMLRFSLLLETCQPATLPHPHLLAAILDLPGAPVVSRATALLECAHFVHLCNKGQWPAWMKHSLSLSRPSGPHNSVRNNSTNVRRSHVVQRAMGNMFYQWAEILGQKLEEILNDDKNHTHTVINMLAEESKQKELLIEDEEEDFLDESACRGMHGSNCPIALRLVACVLLMEITAFMRETYQTLPKISPSCKDKQPGPWGDKVYSKEANRRWSMAISSMGQSQASAQSLQSIAGDKGDGNQAERKISFVLQEPDNESEASSNTTLALQGEDMTPGEEKKARCRRPLLLRRGTASSAATSGSFKRRSLKLRRNKDGVIVDRQKEAVLDADFRRAESLQNKRKVSSLSDRSDTSEPGQEISGEESPGMLSDDQPPESPTDTNDTDETATLPWLKTIVQMLNSFNYYCSHQNFCHPFCYRRHMRGATRLLKAVRQVYGEEFGIPGAEEKTPAEEPIKKPDGKKNRKVSDQVSPIKIKESKKDKDKNDKADGSQGKGSHKDAIDHDEKGKIDGKQGDKKEGDKVKEALPILKYFKAQVRGVSHCALGAIVKGGVVLSSETLSDCLPAAWQLLLEPNQQVSAAAAALMILAAVKAPSQAAHIMDGGLRHPQANVRINAILRFKVLWKMRHQVWCRMEDGAQMTFKVPPPGIEFTLPSPKIGIESLPVVDPPWMPLVNTKVEEVTAISQESHRSLVTATKTRKKQQTELIKMALQAREDKRRSERENFMVTTIPVTIQAAYEPSLHHGAGDDHDEAPGGDEETADGQPRNASHHIHAAQSLFPSCLCSAVIQIINLLDDAAVTSDGCAVYEVAYQVIWNCLVEDSALFLRYILERLTRDNQELMFKVLRHLIRFVPRLPQQAAFTLYNYIIGYVMFYVRTPHEEGQKLIGAALSILWMVVHSVHGIMFKDLKQILRKEQCDASILLTANVPSTKKIIVHGPQDQSACGIPSQFPVQEDTQFCQILRESLDFFGIDEERHKEFFLVDHKTRQIHNPNSYVRDYYFFKRSQYPQLELVYMHPQEAFNALQKQELMHKSVEIGKVLLTWAILKNVDMVVQRVVFLHEELMKLPSFPRKALEADLDLYKGGDMGKELLGLDVLHKFMWVRLIARMFEAMAGNFAYSGDIHLFLNVLNGAVTLHSQDATILRYVMATYINAAHNFKNIFSLDGYMMIIPTLLQLYATHQTNKLVTRTVEYLVKQFYLMNRKPFILQMFGAASAILDIETQAQFGDARKVPSHCLFRILLSLETPSPDPLNIGELVKEEKPLQAIDFCYHDDSEMVTVLDCISLCVMVVAYSADSVRGYQMLIILEAIVPCYLQQIQQPSYRKEGKTERDIIAQVAVAMNTLVTNCEALSKNYNGPQKTSPEHKGSSQKNFSRAPYSPGYEYDNNHTKYITDRAAKTRTFADGDDSEAEFRRPRDVLLSLVTEFFNKSTARLIELNKKFPQDGKPIELLELRSQIRLADVAHSLLKASPYDPDTMSCKGLQLYMTQLLPLTEWNNESMRPTLTMLLRRIDKTFSKIYKKPSIRRSVDWDAACGLIRGVYETLSRFPYIVHMQQLKTLVNTCQALIIGESSSGLGENISSATVALMSQVPPPQFSDMVVRLLALQILAVGESYTLEQVCGGSTIFPTHEKTESILMHLLMPLCLRVGSGRKDVHIMREQDIKYTLTAVLYAMYPPSARSPVTVQNFKTATDLRAGSFSFTKAPRAVTKTLYQVSFLALKIIIACFESELEKDWPRIARTVQELSKVTDARQYFWSFIEFVVTQRPPLFILMKPFIKIKLNMTPLNDVERHIHFVVRERLSGGCLSGPKCRGAVLAELMREMKTLNEELDVTKFKEQQTAPKDDSTAPHHPPPVTHRHRPSLIDLLNGSNRQGTHSPKHRESISSVPSVPVQTQEVHPTLTKHTSSEAIPQSDKSDDRPTRPRLVRSKAQSRKTFRLRKSRTETHKSEPTIFKGTRSASNEHTPSSATPPPLMKTGPTPPPTTPATPLTPAAAVKAGTAALAMAAATEEFIGIDSSHHHFQHSGCPIVGWRASRALLRADRSWEEDMSQTSSTSGYRENCSLVMVPLDATSNLSSGASGNTTIGDAGVDQKLRKGSLSPDTSSQHSLVMVFDEDTLI</sequence>
<feature type="compositionally biased region" description="Basic residues" evidence="1">
    <location>
        <begin position="3035"/>
        <end position="3053"/>
    </location>
</feature>
<feature type="domain" description="Cation channel complex component UNC80 N-terminal" evidence="2">
    <location>
        <begin position="7"/>
        <end position="208"/>
    </location>
</feature>
<protein>
    <recommendedName>
        <fullName evidence="7">Protein unc-80 homolog</fullName>
    </recommendedName>
</protein>
<evidence type="ECO:0000259" key="3">
    <source>
        <dbReference type="Pfam" id="PF19424"/>
    </source>
</evidence>
<feature type="compositionally biased region" description="Polar residues" evidence="1">
    <location>
        <begin position="3070"/>
        <end position="3080"/>
    </location>
</feature>
<feature type="compositionally biased region" description="Basic and acidic residues" evidence="1">
    <location>
        <begin position="1561"/>
        <end position="1583"/>
    </location>
</feature>
<feature type="region of interest" description="Disordered" evidence="1">
    <location>
        <begin position="1560"/>
        <end position="1634"/>
    </location>
</feature>
<dbReference type="InterPro" id="IPR046460">
    <property type="entry name" value="UNC80_C"/>
</dbReference>
<evidence type="ECO:0000259" key="4">
    <source>
        <dbReference type="Pfam" id="PF20262"/>
    </source>
</evidence>
<feature type="region of interest" description="Disordered" evidence="1">
    <location>
        <begin position="1857"/>
        <end position="1884"/>
    </location>
</feature>
<dbReference type="GO" id="GO:0030424">
    <property type="term" value="C:axon"/>
    <property type="evidence" value="ECO:0007669"/>
    <property type="project" value="TreeGrafter"/>
</dbReference>
<evidence type="ECO:0000313" key="6">
    <source>
        <dbReference type="Proteomes" id="UP000466442"/>
    </source>
</evidence>
<evidence type="ECO:0008006" key="7">
    <source>
        <dbReference type="Google" id="ProtNLM"/>
    </source>
</evidence>
<dbReference type="OrthoDB" id="5584001at2759"/>
<dbReference type="SUPFAM" id="SSF48371">
    <property type="entry name" value="ARM repeat"/>
    <property type="match status" value="1"/>
</dbReference>
<dbReference type="Pfam" id="PF19424">
    <property type="entry name" value="UNC80"/>
    <property type="match status" value="1"/>
</dbReference>
<feature type="region of interest" description="Disordered" evidence="1">
    <location>
        <begin position="3187"/>
        <end position="3217"/>
    </location>
</feature>
<feature type="compositionally biased region" description="Basic and acidic residues" evidence="1">
    <location>
        <begin position="1612"/>
        <end position="1634"/>
    </location>
</feature>
<feature type="domain" description="Protein UNC80 C-terminal" evidence="4">
    <location>
        <begin position="1873"/>
        <end position="2943"/>
    </location>
</feature>
<reference evidence="5" key="1">
    <citation type="journal article" date="2021" name="Mol. Ecol. Resour.">
        <title>Apolygus lucorum genome provides insights into omnivorousness and mesophyll feeding.</title>
        <authorList>
            <person name="Liu Y."/>
            <person name="Liu H."/>
            <person name="Wang H."/>
            <person name="Huang T."/>
            <person name="Liu B."/>
            <person name="Yang B."/>
            <person name="Yin L."/>
            <person name="Li B."/>
            <person name="Zhang Y."/>
            <person name="Zhang S."/>
            <person name="Jiang F."/>
            <person name="Zhang X."/>
            <person name="Ren Y."/>
            <person name="Wang B."/>
            <person name="Wang S."/>
            <person name="Lu Y."/>
            <person name="Wu K."/>
            <person name="Fan W."/>
            <person name="Wang G."/>
        </authorList>
    </citation>
    <scope>NUCLEOTIDE SEQUENCE</scope>
    <source>
        <strain evidence="5">12Hb</strain>
    </source>
</reference>
<feature type="compositionally biased region" description="Polar residues" evidence="1">
    <location>
        <begin position="3187"/>
        <end position="3197"/>
    </location>
</feature>
<feature type="domain" description="Protein UNC80 central region" evidence="3">
    <location>
        <begin position="1106"/>
        <end position="1864"/>
    </location>
</feature>
<feature type="compositionally biased region" description="Basic and acidic residues" evidence="1">
    <location>
        <begin position="1590"/>
        <end position="1605"/>
    </location>
</feature>
<dbReference type="InterPro" id="IPR031542">
    <property type="entry name" value="UNC80_N"/>
</dbReference>
<proteinExistence type="predicted"/>
<dbReference type="Proteomes" id="UP000466442">
    <property type="component" value="Unassembled WGS sequence"/>
</dbReference>
<organism evidence="5 6">
    <name type="scientific">Apolygus lucorum</name>
    <name type="common">Small green plant bug</name>
    <name type="synonym">Lygocoris lucorum</name>
    <dbReference type="NCBI Taxonomy" id="248454"/>
    <lineage>
        <taxon>Eukaryota</taxon>
        <taxon>Metazoa</taxon>
        <taxon>Ecdysozoa</taxon>
        <taxon>Arthropoda</taxon>
        <taxon>Hexapoda</taxon>
        <taxon>Insecta</taxon>
        <taxon>Pterygota</taxon>
        <taxon>Neoptera</taxon>
        <taxon>Paraneoptera</taxon>
        <taxon>Hemiptera</taxon>
        <taxon>Heteroptera</taxon>
        <taxon>Panheteroptera</taxon>
        <taxon>Cimicomorpha</taxon>
        <taxon>Miridae</taxon>
        <taxon>Mirini</taxon>
        <taxon>Apolygus</taxon>
    </lineage>
</organism>
<evidence type="ECO:0000313" key="5">
    <source>
        <dbReference type="EMBL" id="KAF6215534.1"/>
    </source>
</evidence>
<feature type="compositionally biased region" description="Acidic residues" evidence="1">
    <location>
        <begin position="1864"/>
        <end position="1876"/>
    </location>
</feature>
<dbReference type="Pfam" id="PF20262">
    <property type="entry name" value="UNC80_C"/>
    <property type="match status" value="1"/>
</dbReference>
<keyword evidence="6" id="KW-1185">Reference proteome</keyword>
<dbReference type="GO" id="GO:0055080">
    <property type="term" value="P:monoatomic cation homeostasis"/>
    <property type="evidence" value="ECO:0007669"/>
    <property type="project" value="TreeGrafter"/>
</dbReference>
<dbReference type="EMBL" id="WIXP02000002">
    <property type="protein sequence ID" value="KAF6215534.1"/>
    <property type="molecule type" value="Genomic_DNA"/>
</dbReference>
<name>A0A8S9Y3W9_APOLU</name>
<feature type="region of interest" description="Disordered" evidence="1">
    <location>
        <begin position="328"/>
        <end position="356"/>
    </location>
</feature>
<feature type="region of interest" description="Disordered" evidence="1">
    <location>
        <begin position="1454"/>
        <end position="1503"/>
    </location>
</feature>
<feature type="region of interest" description="Disordered" evidence="1">
    <location>
        <begin position="1367"/>
        <end position="1422"/>
    </location>
</feature>
<evidence type="ECO:0000259" key="2">
    <source>
        <dbReference type="Pfam" id="PF15778"/>
    </source>
</evidence>
<gene>
    <name evidence="5" type="ORF">GE061_010290</name>
</gene>
<dbReference type="PANTHER" id="PTHR31781">
    <property type="entry name" value="UNC80"/>
    <property type="match status" value="1"/>
</dbReference>
<accession>A0A8S9Y3W9</accession>
<feature type="region of interest" description="Disordered" evidence="1">
    <location>
        <begin position="410"/>
        <end position="432"/>
    </location>
</feature>
<feature type="compositionally biased region" description="Low complexity" evidence="1">
    <location>
        <begin position="1409"/>
        <end position="1419"/>
    </location>
</feature>
<comment type="caution">
    <text evidence="5">The sequence shown here is derived from an EMBL/GenBank/DDBJ whole genome shotgun (WGS) entry which is preliminary data.</text>
</comment>
<feature type="compositionally biased region" description="Polar residues" evidence="1">
    <location>
        <begin position="2997"/>
        <end position="3023"/>
    </location>
</feature>
<feature type="region of interest" description="Disordered" evidence="1">
    <location>
        <begin position="2469"/>
        <end position="2499"/>
    </location>
</feature>
<dbReference type="GO" id="GO:0005261">
    <property type="term" value="F:monoatomic cation channel activity"/>
    <property type="evidence" value="ECO:0007669"/>
    <property type="project" value="TreeGrafter"/>
</dbReference>
<evidence type="ECO:0000256" key="1">
    <source>
        <dbReference type="SAM" id="MobiDB-lite"/>
    </source>
</evidence>
<dbReference type="InterPro" id="IPR045852">
    <property type="entry name" value="UNC80_central"/>
</dbReference>
<dbReference type="InterPro" id="IPR016024">
    <property type="entry name" value="ARM-type_fold"/>
</dbReference>